<evidence type="ECO:0000313" key="1">
    <source>
        <dbReference type="EMBL" id="CUN82809.1"/>
    </source>
</evidence>
<accession>A0A174A4H4</accession>
<dbReference type="EMBL" id="WKPO01000036">
    <property type="protein sequence ID" value="MSB50546.1"/>
    <property type="molecule type" value="Genomic_DNA"/>
</dbReference>
<organism evidence="1 3">
    <name type="scientific">Flavonifractor plautii</name>
    <name type="common">Fusobacterium plautii</name>
    <dbReference type="NCBI Taxonomy" id="292800"/>
    <lineage>
        <taxon>Bacteria</taxon>
        <taxon>Bacillati</taxon>
        <taxon>Bacillota</taxon>
        <taxon>Clostridia</taxon>
        <taxon>Eubacteriales</taxon>
        <taxon>Oscillospiraceae</taxon>
        <taxon>Flavonifractor</taxon>
    </lineage>
</organism>
<protein>
    <submittedName>
        <fullName evidence="1">Uncharacterized protein</fullName>
    </submittedName>
</protein>
<dbReference type="EMBL" id="CYZT01000019">
    <property type="protein sequence ID" value="CUN82809.1"/>
    <property type="molecule type" value="Genomic_DNA"/>
</dbReference>
<evidence type="ECO:0000313" key="4">
    <source>
        <dbReference type="Proteomes" id="UP000429811"/>
    </source>
</evidence>
<dbReference type="Proteomes" id="UP000429811">
    <property type="component" value="Unassembled WGS sequence"/>
</dbReference>
<dbReference type="Proteomes" id="UP000095746">
    <property type="component" value="Unassembled WGS sequence"/>
</dbReference>
<sequence>MTSYHMVFKNGYFGSINKCGGLPTHLPEIWPQIDGADLAFLFQLYCDGEKLNIPNTLCIQGYQLFENGDYNSDIVVIQLPLDAKENIQQVGLSCPVSPDYAGGDIEFEVVEEQDNYDLDDLNVDDFYRWTKMGVPCSKLLGWCEKEIIPSNCAFLGWLADEDPFVIGNGYNLCFFLTPEGKVIASYRAPC</sequence>
<reference evidence="2 4" key="2">
    <citation type="journal article" date="2019" name="Nat. Med.">
        <title>A library of human gut bacterial isolates paired with longitudinal multiomics data enables mechanistic microbiome research.</title>
        <authorList>
            <person name="Poyet M."/>
            <person name="Groussin M."/>
            <person name="Gibbons S.M."/>
            <person name="Avila-Pacheco J."/>
            <person name="Jiang X."/>
            <person name="Kearney S.M."/>
            <person name="Perrotta A.R."/>
            <person name="Berdy B."/>
            <person name="Zhao S."/>
            <person name="Lieberman T.D."/>
            <person name="Swanson P.K."/>
            <person name="Smith M."/>
            <person name="Roesemann S."/>
            <person name="Alexander J.E."/>
            <person name="Rich S.A."/>
            <person name="Livny J."/>
            <person name="Vlamakis H."/>
            <person name="Clish C."/>
            <person name="Bullock K."/>
            <person name="Deik A."/>
            <person name="Scott J."/>
            <person name="Pierce K.A."/>
            <person name="Xavier R.J."/>
            <person name="Alm E.J."/>
        </authorList>
    </citation>
    <scope>NUCLEOTIDE SEQUENCE [LARGE SCALE GENOMIC DNA]</scope>
    <source>
        <strain evidence="2 4">BIOML-A5</strain>
    </source>
</reference>
<evidence type="ECO:0000313" key="2">
    <source>
        <dbReference type="EMBL" id="MSB50546.1"/>
    </source>
</evidence>
<reference evidence="1 3" key="1">
    <citation type="submission" date="2015-09" db="EMBL/GenBank/DDBJ databases">
        <authorList>
            <consortium name="Pathogen Informatics"/>
        </authorList>
    </citation>
    <scope>NUCLEOTIDE SEQUENCE [LARGE SCALE GENOMIC DNA]</scope>
    <source>
        <strain evidence="1 3">2789STDY5608854</strain>
    </source>
</reference>
<dbReference type="AlphaFoldDB" id="A0A174A4H4"/>
<dbReference type="RefSeq" id="WP_009261631.1">
    <property type="nucleotide sequence ID" value="NZ_CP084007.1"/>
</dbReference>
<name>A0A174A4H4_FLAPL</name>
<proteinExistence type="predicted"/>
<gene>
    <name evidence="1" type="ORF">ERS852411_00549</name>
    <name evidence="2" type="ORF">GKE90_17915</name>
</gene>
<evidence type="ECO:0000313" key="3">
    <source>
        <dbReference type="Proteomes" id="UP000095746"/>
    </source>
</evidence>